<feature type="domain" description="Aminoglycoside phosphotransferase" evidence="2">
    <location>
        <begin position="22"/>
        <end position="255"/>
    </location>
</feature>
<sequence length="312" mass="34038">MTPADIAASAFGGRVLRLIKARENEVYEVELPSGRAALRLHRTGYQSAAAIRSELWWCDALAAGGVPVPRPLRTLSGDMLAEAGGRFASAVGWLDGQPIGEAGVPLAGSTADQAALYRNLGRLLAQVHSVTDNLTLPAWFERPRWDFDGLLGEQPFWDRFWEHPALDPQEADIALRTRDFLRERIGGHAQRAPVRLIHADVLRENVFSGADGLSLIDFDDSGYGYALYDLGTALAQSLKEPALPAIAAGLAEGYGESQPIDAEMIPVFTLMRCCASVGWMIPRLQSGDPVIRRHIERMTTLAVPMLAGKMPW</sequence>
<comment type="caution">
    <text evidence="3">The sequence shown here is derived from an EMBL/GenBank/DDBJ whole genome shotgun (WGS) entry which is preliminary data.</text>
</comment>
<reference evidence="3 4" key="1">
    <citation type="submission" date="2017-08" db="EMBL/GenBank/DDBJ databases">
        <title>Infants hospitalized years apart are colonized by the same room-sourced microbial strains.</title>
        <authorList>
            <person name="Brooks B."/>
            <person name="Olm M.R."/>
            <person name="Firek B.A."/>
            <person name="Baker R."/>
            <person name="Thomas B.C."/>
            <person name="Morowitz M.J."/>
            <person name="Banfield J.F."/>
        </authorList>
    </citation>
    <scope>NUCLEOTIDE SEQUENCE [LARGE SCALE GENOMIC DNA]</scope>
    <source>
        <strain evidence="3">S2_003_000_R2_11</strain>
    </source>
</reference>
<evidence type="ECO:0000313" key="3">
    <source>
        <dbReference type="EMBL" id="PZR00812.1"/>
    </source>
</evidence>
<dbReference type="InterPro" id="IPR002575">
    <property type="entry name" value="Aminoglycoside_PTrfase"/>
</dbReference>
<dbReference type="Gene3D" id="3.90.1200.10">
    <property type="match status" value="1"/>
</dbReference>
<dbReference type="AlphaFoldDB" id="A0A2W5SCW4"/>
<dbReference type="PANTHER" id="PTHR21064:SF6">
    <property type="entry name" value="AMINOGLYCOSIDE PHOSPHOTRANSFERASE DOMAIN-CONTAINING PROTEIN"/>
    <property type="match status" value="1"/>
</dbReference>
<dbReference type="Proteomes" id="UP000248975">
    <property type="component" value="Unassembled WGS sequence"/>
</dbReference>
<dbReference type="Pfam" id="PF01636">
    <property type="entry name" value="APH"/>
    <property type="match status" value="1"/>
</dbReference>
<dbReference type="GO" id="GO:0009088">
    <property type="term" value="P:threonine biosynthetic process"/>
    <property type="evidence" value="ECO:0007669"/>
    <property type="project" value="TreeGrafter"/>
</dbReference>
<dbReference type="InterPro" id="IPR011009">
    <property type="entry name" value="Kinase-like_dom_sf"/>
</dbReference>
<dbReference type="EMBL" id="QFQS01000001">
    <property type="protein sequence ID" value="PZR00812.1"/>
    <property type="molecule type" value="Genomic_DNA"/>
</dbReference>
<gene>
    <name evidence="3" type="ORF">DI533_09895</name>
</gene>
<evidence type="ECO:0000256" key="1">
    <source>
        <dbReference type="ARBA" id="ARBA00038240"/>
    </source>
</evidence>
<organism evidence="3 4">
    <name type="scientific">Cereibacter sphaeroides</name>
    <name type="common">Rhodobacter sphaeroides</name>
    <dbReference type="NCBI Taxonomy" id="1063"/>
    <lineage>
        <taxon>Bacteria</taxon>
        <taxon>Pseudomonadati</taxon>
        <taxon>Pseudomonadota</taxon>
        <taxon>Alphaproteobacteria</taxon>
        <taxon>Rhodobacterales</taxon>
        <taxon>Paracoccaceae</taxon>
        <taxon>Cereibacter</taxon>
    </lineage>
</organism>
<dbReference type="PANTHER" id="PTHR21064">
    <property type="entry name" value="AMINOGLYCOSIDE PHOSPHOTRANSFERASE DOMAIN-CONTAINING PROTEIN-RELATED"/>
    <property type="match status" value="1"/>
</dbReference>
<dbReference type="SUPFAM" id="SSF56112">
    <property type="entry name" value="Protein kinase-like (PK-like)"/>
    <property type="match status" value="1"/>
</dbReference>
<comment type="similarity">
    <text evidence="1">Belongs to the pseudomonas-type ThrB family.</text>
</comment>
<evidence type="ECO:0000259" key="2">
    <source>
        <dbReference type="Pfam" id="PF01636"/>
    </source>
</evidence>
<dbReference type="Gene3D" id="3.30.200.20">
    <property type="entry name" value="Phosphorylase Kinase, domain 1"/>
    <property type="match status" value="1"/>
</dbReference>
<keyword evidence="3" id="KW-0808">Transferase</keyword>
<name>A0A2W5SCW4_CERSP</name>
<dbReference type="InterPro" id="IPR050249">
    <property type="entry name" value="Pseudomonas-type_ThrB"/>
</dbReference>
<accession>A0A2W5SCW4</accession>
<protein>
    <submittedName>
        <fullName evidence="3">Homoserine kinase</fullName>
    </submittedName>
</protein>
<proteinExistence type="inferred from homology"/>
<keyword evidence="3" id="KW-0418">Kinase</keyword>
<evidence type="ECO:0000313" key="4">
    <source>
        <dbReference type="Proteomes" id="UP000248975"/>
    </source>
</evidence>
<dbReference type="GO" id="GO:0004413">
    <property type="term" value="F:homoserine kinase activity"/>
    <property type="evidence" value="ECO:0007669"/>
    <property type="project" value="TreeGrafter"/>
</dbReference>